<keyword evidence="3" id="KW-1185">Reference proteome</keyword>
<dbReference type="OrthoDB" id="203724at2759"/>
<dbReference type="GO" id="GO:1990072">
    <property type="term" value="C:TRAPPIII protein complex"/>
    <property type="evidence" value="ECO:0007669"/>
    <property type="project" value="TreeGrafter"/>
</dbReference>
<protein>
    <recommendedName>
        <fullName evidence="1">TPPC8 first Ig-like domain-containing protein</fullName>
    </recommendedName>
</protein>
<evidence type="ECO:0000313" key="3">
    <source>
        <dbReference type="Proteomes" id="UP000054097"/>
    </source>
</evidence>
<dbReference type="InterPro" id="IPR024420">
    <property type="entry name" value="TRAPP_III_complex_Trs85"/>
</dbReference>
<dbReference type="Pfam" id="PF24545">
    <property type="entry name" value="Ig_TPPC8_1st"/>
    <property type="match status" value="1"/>
</dbReference>
<dbReference type="EMBL" id="KN824279">
    <property type="protein sequence ID" value="KIM32672.1"/>
    <property type="molecule type" value="Genomic_DNA"/>
</dbReference>
<dbReference type="Pfam" id="PF12739">
    <property type="entry name" value="TRAPPC-Trs85"/>
    <property type="match status" value="1"/>
</dbReference>
<name>A0A0C2XUW6_SERVB</name>
<dbReference type="HOGENOM" id="CLU_004823_3_0_1"/>
<evidence type="ECO:0000313" key="2">
    <source>
        <dbReference type="EMBL" id="KIM32672.1"/>
    </source>
</evidence>
<feature type="domain" description="TPPC8 first Ig-like" evidence="1">
    <location>
        <begin position="653"/>
        <end position="791"/>
    </location>
</feature>
<sequence>MAAKLPSSLSPHVTTLLSPDLIQLLTDASLPPLHHIFQSYSPLPLVTTRTTAFTPVQHSSFHLRFSNLEHIQIACKEDEETRSSRFIDWLGTRIARRAGKWVEDASQRPLDASTIRTPWWEDMRRCVEGEWTPSKWEGWNHPVAVIYAVSTSAPNPLQAISVLAARPLELPIWVDSMILRCILIVHTSNSPLSKDECTALYNAVKKQHGSHVHLLNLTLERPVSPIPIIPMPPQLPLPNAVHVPFEVPDTSELWMSEADAQATGKFVREFLTQSLLLWMEKSVLEWNEAFANNKRLGSRIFSSTRRMVFGSSTQTAPATPTGFNSGGFSPTSPSPSPFVAQPPPQQRRLAEFATFLGDYKVAVTVWESLRKEGKGGAAILPLLLTPSTSNVSYALQALAPIAVLEPSAAALLSAMVCAVRWEAGVQDLTSIGGEKWLVWAASTADEASTALLIGQAAYLSRLKGSRRTSSLWYVMAAHRLEKCGIKALTAYFLREAHTLYKTSIPKALSPSYAEAEQWPKDRRRKILEETAFPVVLTNIEHSLGRIQYSSGDTESAVRLFLGLLQYSLQMDSAATDPIIIDDFRQALEHLESTHNAGDLPEDLMLPIQFCVASDSKIRLRNHMNDIDTGNPVWEGLETRWSSSREKGKGTLQQASAEVGQPFWVDIVVQNPIEAEVVLREFSLRFSPPAEGTSEATPNTLAVSEILEEVHLLPKERRLVSVGITPLVTGPLGISTAQYSFISKLPVTESLAIPGKRLNETSAQRQDVAYAPPKPLTVSVKQGGSILDVELLDDHEEADHDFYDEDDIILLQGEIRRVFMRITNRGVGEVDRIWLTMDESVSVWVDENDGVDSKNGFVLAAEKGPGDIAFANNMHKVAPISLSLEKFHGSSSLSAGGSFDIPLLIHVPDEVAITHFRGLLTYSQREGPIFFTRLSRQIEVIPTLNVSNTILPNPSASNLYALRVEVENITDELDIGVEYITSLATEWSATAKSSSWMPLMMPPKQMHKISLRVDHKASDGAEDITTLVKERVSDFLLGKKAGSAEFPEAVLNSTIISNEGHPSLSPYLLHFILASRRRCALQTLIAAFPTIPPNHLQLLFPLYSPYALDLVLFWNLPSSNRHGFIPAFDIQLGVGHGLLNEVIERAVESKGKSMYAETKREHELLLRHFRESEWNRETNPVVVSVVPIQSTIEHDFTRGACLVPVTFKLYNYSSTNAVRYILRLSPPRASIRIQTSFPATYTGLLTHRGILLPTEQCSIAATLRASSAGHYALTGWRLEVELGEQGSTASEWITRARYLQGPADDEDVVLVKATSMSV</sequence>
<proteinExistence type="predicted"/>
<dbReference type="PANTHER" id="PTHR12975:SF6">
    <property type="entry name" value="TRAFFICKING PROTEIN PARTICLE COMPLEX SUBUNIT 8"/>
    <property type="match status" value="1"/>
</dbReference>
<reference evidence="3" key="2">
    <citation type="submission" date="2015-01" db="EMBL/GenBank/DDBJ databases">
        <title>Evolutionary Origins and Diversification of the Mycorrhizal Mutualists.</title>
        <authorList>
            <consortium name="DOE Joint Genome Institute"/>
            <consortium name="Mycorrhizal Genomics Consortium"/>
            <person name="Kohler A."/>
            <person name="Kuo A."/>
            <person name="Nagy L.G."/>
            <person name="Floudas D."/>
            <person name="Copeland A."/>
            <person name="Barry K.W."/>
            <person name="Cichocki N."/>
            <person name="Veneault-Fourrey C."/>
            <person name="LaButti K."/>
            <person name="Lindquist E.A."/>
            <person name="Lipzen A."/>
            <person name="Lundell T."/>
            <person name="Morin E."/>
            <person name="Murat C."/>
            <person name="Riley R."/>
            <person name="Ohm R."/>
            <person name="Sun H."/>
            <person name="Tunlid A."/>
            <person name="Henrissat B."/>
            <person name="Grigoriev I.V."/>
            <person name="Hibbett D.S."/>
            <person name="Martin F."/>
        </authorList>
    </citation>
    <scope>NUCLEOTIDE SEQUENCE [LARGE SCALE GENOMIC DNA]</scope>
    <source>
        <strain evidence="3">MAFF 305830</strain>
    </source>
</reference>
<gene>
    <name evidence="2" type="ORF">M408DRAFT_184959</name>
</gene>
<dbReference type="InterPro" id="IPR058541">
    <property type="entry name" value="Ig_TPPC8_1st"/>
</dbReference>
<dbReference type="PANTHER" id="PTHR12975">
    <property type="entry name" value="TRANSPORT PROTEIN TRAPP"/>
    <property type="match status" value="1"/>
</dbReference>
<evidence type="ECO:0000259" key="1">
    <source>
        <dbReference type="Pfam" id="PF24545"/>
    </source>
</evidence>
<dbReference type="STRING" id="933852.A0A0C2XUW6"/>
<organism evidence="2 3">
    <name type="scientific">Serendipita vermifera MAFF 305830</name>
    <dbReference type="NCBI Taxonomy" id="933852"/>
    <lineage>
        <taxon>Eukaryota</taxon>
        <taxon>Fungi</taxon>
        <taxon>Dikarya</taxon>
        <taxon>Basidiomycota</taxon>
        <taxon>Agaricomycotina</taxon>
        <taxon>Agaricomycetes</taxon>
        <taxon>Sebacinales</taxon>
        <taxon>Serendipitaceae</taxon>
        <taxon>Serendipita</taxon>
    </lineage>
</organism>
<reference evidence="2 3" key="1">
    <citation type="submission" date="2014-04" db="EMBL/GenBank/DDBJ databases">
        <authorList>
            <consortium name="DOE Joint Genome Institute"/>
            <person name="Kuo A."/>
            <person name="Zuccaro A."/>
            <person name="Kohler A."/>
            <person name="Nagy L.G."/>
            <person name="Floudas D."/>
            <person name="Copeland A."/>
            <person name="Barry K.W."/>
            <person name="Cichocki N."/>
            <person name="Veneault-Fourrey C."/>
            <person name="LaButti K."/>
            <person name="Lindquist E.A."/>
            <person name="Lipzen A."/>
            <person name="Lundell T."/>
            <person name="Morin E."/>
            <person name="Murat C."/>
            <person name="Sun H."/>
            <person name="Tunlid A."/>
            <person name="Henrissat B."/>
            <person name="Grigoriev I.V."/>
            <person name="Hibbett D.S."/>
            <person name="Martin F."/>
            <person name="Nordberg H.P."/>
            <person name="Cantor M.N."/>
            <person name="Hua S.X."/>
        </authorList>
    </citation>
    <scope>NUCLEOTIDE SEQUENCE [LARGE SCALE GENOMIC DNA]</scope>
    <source>
        <strain evidence="2 3">MAFF 305830</strain>
    </source>
</reference>
<dbReference type="Proteomes" id="UP000054097">
    <property type="component" value="Unassembled WGS sequence"/>
</dbReference>
<accession>A0A0C2XUW6</accession>